<gene>
    <name evidence="2" type="ORF">EX30DRAFT_363999</name>
</gene>
<proteinExistence type="predicted"/>
<feature type="chain" id="PRO_5020952261" evidence="1">
    <location>
        <begin position="19"/>
        <end position="379"/>
    </location>
</feature>
<evidence type="ECO:0000256" key="1">
    <source>
        <dbReference type="SAM" id="SignalP"/>
    </source>
</evidence>
<reference evidence="2 3" key="1">
    <citation type="submission" date="2019-04" db="EMBL/GenBank/DDBJ databases">
        <title>Comparative genomics and transcriptomics to analyze fruiting body development in filamentous ascomycetes.</title>
        <authorList>
            <consortium name="DOE Joint Genome Institute"/>
            <person name="Lutkenhaus R."/>
            <person name="Traeger S."/>
            <person name="Breuer J."/>
            <person name="Kuo A."/>
            <person name="Lipzen A."/>
            <person name="Pangilinan J."/>
            <person name="Dilworth D."/>
            <person name="Sandor L."/>
            <person name="Poggeler S."/>
            <person name="Barry K."/>
            <person name="Grigoriev I.V."/>
            <person name="Nowrousian M."/>
        </authorList>
    </citation>
    <scope>NUCLEOTIDE SEQUENCE [LARGE SCALE GENOMIC DNA]</scope>
    <source>
        <strain evidence="2 3">CBS 389.68</strain>
    </source>
</reference>
<sequence>MLPFLLPFLLPLLPLTTALPRNSNTNTNTLNTVNTTSSTTTLPTIRTTYPFLSLSSLTHPPQHREFLPNHFTAYTATLASTPYSLLQYWDRNGDDSVLPRVCYQQAVLEKRCDVTEVRVRIVKFDSHDQGEREVVVCWCRTGWETTPSDGEDVENDKDRETIFQTALEELGRVGRGWRDRIRHVVVYPPANWAEVRRVPGSGERERYQEPVSVTAEGDMVGWEWGAYYVLHQDAALAFASIFAMRRFETDMPPGMGVLPQHQMTAQIGVVGRVLEVVDEGGLEGWGSGCRVNSVKVWRVDGTVTGEAWEGEKCSVCLFALHERVKVPHWHHRRRFDILDVAYEYQDHGSSPALASTITLIRVPGLSERSCFPGISLRRI</sequence>
<dbReference type="EMBL" id="ML220120">
    <property type="protein sequence ID" value="TGZ81309.1"/>
    <property type="molecule type" value="Genomic_DNA"/>
</dbReference>
<protein>
    <submittedName>
        <fullName evidence="2">Uncharacterized protein</fullName>
    </submittedName>
</protein>
<organism evidence="2 3">
    <name type="scientific">Ascodesmis nigricans</name>
    <dbReference type="NCBI Taxonomy" id="341454"/>
    <lineage>
        <taxon>Eukaryota</taxon>
        <taxon>Fungi</taxon>
        <taxon>Dikarya</taxon>
        <taxon>Ascomycota</taxon>
        <taxon>Pezizomycotina</taxon>
        <taxon>Pezizomycetes</taxon>
        <taxon>Pezizales</taxon>
        <taxon>Ascodesmidaceae</taxon>
        <taxon>Ascodesmis</taxon>
    </lineage>
</organism>
<feature type="signal peptide" evidence="1">
    <location>
        <begin position="1"/>
        <end position="18"/>
    </location>
</feature>
<dbReference type="Proteomes" id="UP000298138">
    <property type="component" value="Unassembled WGS sequence"/>
</dbReference>
<name>A0A4S2MX92_9PEZI</name>
<evidence type="ECO:0000313" key="2">
    <source>
        <dbReference type="EMBL" id="TGZ81309.1"/>
    </source>
</evidence>
<keyword evidence="3" id="KW-1185">Reference proteome</keyword>
<evidence type="ECO:0000313" key="3">
    <source>
        <dbReference type="Proteomes" id="UP000298138"/>
    </source>
</evidence>
<dbReference type="AlphaFoldDB" id="A0A4S2MX92"/>
<keyword evidence="1" id="KW-0732">Signal</keyword>
<dbReference type="InParanoid" id="A0A4S2MX92"/>
<accession>A0A4S2MX92</accession>